<accession>A0A426YLI5</accession>
<proteinExistence type="predicted"/>
<dbReference type="EMBL" id="AMZH03011599">
    <property type="protein sequence ID" value="RRT52579.1"/>
    <property type="molecule type" value="Genomic_DNA"/>
</dbReference>
<evidence type="ECO:0000313" key="1">
    <source>
        <dbReference type="EMBL" id="RRT52579.1"/>
    </source>
</evidence>
<sequence>MACQKATTVLFMCALLFLSFVARIEGSQNCYCECMNKCIPMGIVSEQECSKECHEACTTIGFDGKPEGGMDYCRKLKSYKHYPQINKTPPSF</sequence>
<dbReference type="Proteomes" id="UP000287651">
    <property type="component" value="Unassembled WGS sequence"/>
</dbReference>
<organism evidence="1 2">
    <name type="scientific">Ensete ventricosum</name>
    <name type="common">Abyssinian banana</name>
    <name type="synonym">Musa ensete</name>
    <dbReference type="NCBI Taxonomy" id="4639"/>
    <lineage>
        <taxon>Eukaryota</taxon>
        <taxon>Viridiplantae</taxon>
        <taxon>Streptophyta</taxon>
        <taxon>Embryophyta</taxon>
        <taxon>Tracheophyta</taxon>
        <taxon>Spermatophyta</taxon>
        <taxon>Magnoliopsida</taxon>
        <taxon>Liliopsida</taxon>
        <taxon>Zingiberales</taxon>
        <taxon>Musaceae</taxon>
        <taxon>Ensete</taxon>
    </lineage>
</organism>
<evidence type="ECO:0000313" key="2">
    <source>
        <dbReference type="Proteomes" id="UP000287651"/>
    </source>
</evidence>
<comment type="caution">
    <text evidence="1">The sequence shown here is derived from an EMBL/GenBank/DDBJ whole genome shotgun (WGS) entry which is preliminary data.</text>
</comment>
<protein>
    <submittedName>
        <fullName evidence="1">Uncharacterized protein</fullName>
    </submittedName>
</protein>
<name>A0A426YLI5_ENSVE</name>
<reference evidence="1 2" key="1">
    <citation type="journal article" date="2014" name="Agronomy (Basel)">
        <title>A Draft Genome Sequence for Ensete ventricosum, the Drought-Tolerant Tree Against Hunger.</title>
        <authorList>
            <person name="Harrison J."/>
            <person name="Moore K.A."/>
            <person name="Paszkiewicz K."/>
            <person name="Jones T."/>
            <person name="Grant M."/>
            <person name="Ambacheew D."/>
            <person name="Muzemil S."/>
            <person name="Studholme D.J."/>
        </authorList>
    </citation>
    <scope>NUCLEOTIDE SEQUENCE [LARGE SCALE GENOMIC DNA]</scope>
</reference>
<dbReference type="AlphaFoldDB" id="A0A426YLI5"/>
<gene>
    <name evidence="1" type="ORF">B296_00025633</name>
</gene>